<comment type="caution">
    <text evidence="5">The sequence shown here is derived from an EMBL/GenBank/DDBJ whole genome shotgun (WGS) entry which is preliminary data.</text>
</comment>
<dbReference type="PANTHER" id="PTHR34359">
    <property type="entry name" value="CLAVATA3/ESR (CLE)-RELATED PROTEIN 10"/>
    <property type="match status" value="1"/>
</dbReference>
<feature type="region of interest" description="Disordered" evidence="4">
    <location>
        <begin position="117"/>
        <end position="191"/>
    </location>
</feature>
<keyword evidence="2" id="KW-0217">Developmental protein</keyword>
<keyword evidence="6" id="KW-1185">Reference proteome</keyword>
<reference evidence="5" key="1">
    <citation type="submission" date="2021-01" db="EMBL/GenBank/DDBJ databases">
        <title>Adiantum capillus-veneris genome.</title>
        <authorList>
            <person name="Fang Y."/>
            <person name="Liao Q."/>
        </authorList>
    </citation>
    <scope>NUCLEOTIDE SEQUENCE</scope>
    <source>
        <strain evidence="5">H3</strain>
        <tissue evidence="5">Leaf</tissue>
    </source>
</reference>
<dbReference type="PANTHER" id="PTHR34359:SF5">
    <property type="entry name" value="CLAVATA3_ESR (CLE)-RELATED PROTEIN 9"/>
    <property type="match status" value="1"/>
</dbReference>
<evidence type="ECO:0000256" key="1">
    <source>
        <dbReference type="ARBA" id="ARBA00005416"/>
    </source>
</evidence>
<keyword evidence="3" id="KW-0221">Differentiation</keyword>
<dbReference type="Proteomes" id="UP000886520">
    <property type="component" value="Chromosome 16"/>
</dbReference>
<evidence type="ECO:0000256" key="2">
    <source>
        <dbReference type="ARBA" id="ARBA00022473"/>
    </source>
</evidence>
<evidence type="ECO:0000256" key="4">
    <source>
        <dbReference type="SAM" id="MobiDB-lite"/>
    </source>
</evidence>
<feature type="compositionally biased region" description="Low complexity" evidence="4">
    <location>
        <begin position="140"/>
        <end position="151"/>
    </location>
</feature>
<protein>
    <submittedName>
        <fullName evidence="5">Uncharacterized protein</fullName>
    </submittedName>
</protein>
<organism evidence="5 6">
    <name type="scientific">Adiantum capillus-veneris</name>
    <name type="common">Maidenhair fern</name>
    <dbReference type="NCBI Taxonomy" id="13818"/>
    <lineage>
        <taxon>Eukaryota</taxon>
        <taxon>Viridiplantae</taxon>
        <taxon>Streptophyta</taxon>
        <taxon>Embryophyta</taxon>
        <taxon>Tracheophyta</taxon>
        <taxon>Polypodiopsida</taxon>
        <taxon>Polypodiidae</taxon>
        <taxon>Polypodiales</taxon>
        <taxon>Pteridineae</taxon>
        <taxon>Pteridaceae</taxon>
        <taxon>Vittarioideae</taxon>
        <taxon>Adiantum</taxon>
    </lineage>
</organism>
<accession>A0A9D4UIU3</accession>
<evidence type="ECO:0000313" key="6">
    <source>
        <dbReference type="Proteomes" id="UP000886520"/>
    </source>
</evidence>
<dbReference type="AlphaFoldDB" id="A0A9D4UIU3"/>
<sequence>MCRVAAFAASAAAAGRNHALPPVDSSKFCVLVSNMSHPALSLQKPLIIFVLLLIHLSLVTRAMRLYPTYAPPAAAWPHQQKQQVTGNHRGLQQHRPIATEGVVATANLMKALASHYRQMDKQSLDPPHKDCVSHSHHSARSSSSAPSPSSHDTIVDCSSSPAPEDAEGSEIDPRYGVEKRLVPTGPNPLHN</sequence>
<proteinExistence type="inferred from homology"/>
<dbReference type="GO" id="GO:0030154">
    <property type="term" value="P:cell differentiation"/>
    <property type="evidence" value="ECO:0007669"/>
    <property type="project" value="UniProtKB-KW"/>
</dbReference>
<dbReference type="EMBL" id="JABFUD020000016">
    <property type="protein sequence ID" value="KAI5068691.1"/>
    <property type="molecule type" value="Genomic_DNA"/>
</dbReference>
<evidence type="ECO:0000256" key="3">
    <source>
        <dbReference type="ARBA" id="ARBA00022782"/>
    </source>
</evidence>
<feature type="compositionally biased region" description="Basic and acidic residues" evidence="4">
    <location>
        <begin position="117"/>
        <end position="133"/>
    </location>
</feature>
<comment type="similarity">
    <text evidence="1">Belongs to the CLV3/ESR signal peptide family.</text>
</comment>
<evidence type="ECO:0000313" key="5">
    <source>
        <dbReference type="EMBL" id="KAI5068691.1"/>
    </source>
</evidence>
<dbReference type="OrthoDB" id="1938212at2759"/>
<dbReference type="InterPro" id="IPR039618">
    <property type="entry name" value="CLE9-13"/>
</dbReference>
<gene>
    <name evidence="5" type="ORF">GOP47_0017036</name>
</gene>
<name>A0A9D4UIU3_ADICA</name>
<feature type="compositionally biased region" description="Basic and acidic residues" evidence="4">
    <location>
        <begin position="171"/>
        <end position="181"/>
    </location>
</feature>